<comment type="caution">
    <text evidence="1">The sequence shown here is derived from an EMBL/GenBank/DDBJ whole genome shotgun (WGS) entry which is preliminary data.</text>
</comment>
<organism evidence="1 2">
    <name type="scientific">Pseudohongiella nitratireducens</name>
    <dbReference type="NCBI Taxonomy" id="1768907"/>
    <lineage>
        <taxon>Bacteria</taxon>
        <taxon>Pseudomonadati</taxon>
        <taxon>Pseudomonadota</taxon>
        <taxon>Gammaproteobacteria</taxon>
        <taxon>Pseudomonadales</taxon>
        <taxon>Pseudohongiellaceae</taxon>
        <taxon>Pseudohongiella</taxon>
    </lineage>
</organism>
<proteinExistence type="predicted"/>
<evidence type="ECO:0000313" key="1">
    <source>
        <dbReference type="EMBL" id="GGG57511.1"/>
    </source>
</evidence>
<dbReference type="Proteomes" id="UP000627715">
    <property type="component" value="Unassembled WGS sequence"/>
</dbReference>
<name>A0A917GUP6_9GAMM</name>
<dbReference type="AlphaFoldDB" id="A0A917GUP6"/>
<reference evidence="1" key="2">
    <citation type="submission" date="2020-09" db="EMBL/GenBank/DDBJ databases">
        <authorList>
            <person name="Sun Q."/>
            <person name="Zhou Y."/>
        </authorList>
    </citation>
    <scope>NUCLEOTIDE SEQUENCE</scope>
    <source>
        <strain evidence="1">CGMCC 1.15425</strain>
    </source>
</reference>
<protein>
    <submittedName>
        <fullName evidence="1">Uncharacterized protein</fullName>
    </submittedName>
</protein>
<evidence type="ECO:0000313" key="2">
    <source>
        <dbReference type="Proteomes" id="UP000627715"/>
    </source>
</evidence>
<dbReference type="OrthoDB" id="9872148at2"/>
<reference evidence="1" key="1">
    <citation type="journal article" date="2014" name="Int. J. Syst. Evol. Microbiol.">
        <title>Complete genome sequence of Corynebacterium casei LMG S-19264T (=DSM 44701T), isolated from a smear-ripened cheese.</title>
        <authorList>
            <consortium name="US DOE Joint Genome Institute (JGI-PGF)"/>
            <person name="Walter F."/>
            <person name="Albersmeier A."/>
            <person name="Kalinowski J."/>
            <person name="Ruckert C."/>
        </authorList>
    </citation>
    <scope>NUCLEOTIDE SEQUENCE</scope>
    <source>
        <strain evidence="1">CGMCC 1.15425</strain>
    </source>
</reference>
<accession>A0A917GUP6</accession>
<dbReference type="RefSeq" id="WP_068813110.1">
    <property type="nucleotide sequence ID" value="NZ_BMIY01000005.1"/>
</dbReference>
<sequence>MKLFYHSPVYILLRRTFFSLFFIVLVVCLLSPAVIGWQIRVQLRPVLSQLQELGFDYQVTKAGWLQTDYQVVTPNLLDAPVVLSFRHGPLLWHLPDTSVAIAEVQISTTAPETPPYLSGSALITVGSQWQVDGVMGLSSQHDSFLAEWQLQWPLIPTDTRPAPLPIIGMVLPGETAGRINLQLLPPSQPGFIQDAIGMGVYRGWLIPTGTTLRSRLDIQQGVLSVNGTAVNVR</sequence>
<dbReference type="EMBL" id="BMIY01000005">
    <property type="protein sequence ID" value="GGG57511.1"/>
    <property type="molecule type" value="Genomic_DNA"/>
</dbReference>
<keyword evidence="2" id="KW-1185">Reference proteome</keyword>
<gene>
    <name evidence="1" type="ORF">GCM10011403_13460</name>
</gene>